<keyword evidence="1" id="KW-1133">Transmembrane helix</keyword>
<keyword evidence="1" id="KW-0472">Membrane</keyword>
<evidence type="ECO:0000256" key="1">
    <source>
        <dbReference type="SAM" id="Phobius"/>
    </source>
</evidence>
<dbReference type="AlphaFoldDB" id="A0A0B2UJS0"/>
<dbReference type="EMBL" id="JOKQ01000007">
    <property type="protein sequence ID" value="KHN69499.1"/>
    <property type="molecule type" value="Genomic_DNA"/>
</dbReference>
<dbReference type="VEuPathDB" id="MicrosporidiaDB:M896_070680"/>
<accession>A0A0B2UJS0</accession>
<gene>
    <name evidence="2" type="ORF">M896_070680</name>
</gene>
<keyword evidence="3" id="KW-1185">Reference proteome</keyword>
<keyword evidence="1" id="KW-0812">Transmembrane</keyword>
<dbReference type="Proteomes" id="UP000031056">
    <property type="component" value="Unassembled WGS sequence"/>
</dbReference>
<name>A0A0B2UJS0_9MICR</name>
<reference evidence="2 3" key="1">
    <citation type="journal article" date="2014" name="MBio">
        <title>The Ordospora colligata genome; evolution of extreme reduction in microsporidia and host-to-parasite horizontal gene transfer.</title>
        <authorList>
            <person name="Pombert J.-F."/>
            <person name="Haag K.L."/>
            <person name="Beidas S."/>
            <person name="Ebert D."/>
            <person name="Keeling P.J."/>
        </authorList>
    </citation>
    <scope>NUCLEOTIDE SEQUENCE [LARGE SCALE GENOMIC DNA]</scope>
    <source>
        <strain evidence="2 3">OC4</strain>
    </source>
</reference>
<evidence type="ECO:0000313" key="2">
    <source>
        <dbReference type="EMBL" id="KHN69499.1"/>
    </source>
</evidence>
<proteinExistence type="predicted"/>
<dbReference type="GeneID" id="26262037"/>
<feature type="transmembrane region" description="Helical" evidence="1">
    <location>
        <begin position="127"/>
        <end position="149"/>
    </location>
</feature>
<feature type="transmembrane region" description="Helical" evidence="1">
    <location>
        <begin position="40"/>
        <end position="58"/>
    </location>
</feature>
<dbReference type="HOGENOM" id="CLU_1603254_0_0_1"/>
<feature type="transmembrane region" description="Helical" evidence="1">
    <location>
        <begin position="6"/>
        <end position="28"/>
    </location>
</feature>
<feature type="transmembrane region" description="Helical" evidence="1">
    <location>
        <begin position="102"/>
        <end position="121"/>
    </location>
</feature>
<sequence>MKSRIILNAAGCLIIIILLVVLIVKYVFSIDVSETMIASVLIQIASIAVIVGFCFWAVKKHLSICDSKKLSTESKFDTTMLILCTISTILLMIIYTIGKSDLCMFMAMSLLIVIAMMNIIADQPSKIFQIMLVIGMLIIRILQIGYLAYDEACTKMFHMKLDKSSS</sequence>
<evidence type="ECO:0000313" key="3">
    <source>
        <dbReference type="Proteomes" id="UP000031056"/>
    </source>
</evidence>
<dbReference type="InParanoid" id="A0A0B2UJS0"/>
<comment type="caution">
    <text evidence="2">The sequence shown here is derived from an EMBL/GenBank/DDBJ whole genome shotgun (WGS) entry which is preliminary data.</text>
</comment>
<dbReference type="RefSeq" id="XP_014563541.1">
    <property type="nucleotide sequence ID" value="XM_014708055.1"/>
</dbReference>
<feature type="transmembrane region" description="Helical" evidence="1">
    <location>
        <begin position="78"/>
        <end position="95"/>
    </location>
</feature>
<protein>
    <submittedName>
        <fullName evidence="2">Uncharacterized protein</fullName>
    </submittedName>
</protein>
<organism evidence="2 3">
    <name type="scientific">Ordospora colligata OC4</name>
    <dbReference type="NCBI Taxonomy" id="1354746"/>
    <lineage>
        <taxon>Eukaryota</taxon>
        <taxon>Fungi</taxon>
        <taxon>Fungi incertae sedis</taxon>
        <taxon>Microsporidia</taxon>
        <taxon>Ordosporidae</taxon>
        <taxon>Ordospora</taxon>
    </lineage>
</organism>